<sequence length="201" mass="22427">SIYQTSEHSDLTITCGASTFKVHKAILCAQSDYFRNARKRGTFLASALSTPRRGHVSCDEPETVRLLIEYFYHLDYNANSPGDADRIKEDVVAGQAMVVHAKVFALAVKYQVPGLRTLAVQKFRENMTFDVWPDASLAETIGIVFARTPGSIHDLRALLCDACLRQPKVLSYPAVREVVRENAELAYELLSRKCGNPATYK</sequence>
<reference evidence="2" key="1">
    <citation type="journal article" date="2020" name="Stud. Mycol.">
        <title>101 Dothideomycetes genomes: a test case for predicting lifestyles and emergence of pathogens.</title>
        <authorList>
            <person name="Haridas S."/>
            <person name="Albert R."/>
            <person name="Binder M."/>
            <person name="Bloem J."/>
            <person name="Labutti K."/>
            <person name="Salamov A."/>
            <person name="Andreopoulos B."/>
            <person name="Baker S."/>
            <person name="Barry K."/>
            <person name="Bills G."/>
            <person name="Bluhm B."/>
            <person name="Cannon C."/>
            <person name="Castanera R."/>
            <person name="Culley D."/>
            <person name="Daum C."/>
            <person name="Ezra D."/>
            <person name="Gonzalez J."/>
            <person name="Henrissat B."/>
            <person name="Kuo A."/>
            <person name="Liang C."/>
            <person name="Lipzen A."/>
            <person name="Lutzoni F."/>
            <person name="Magnuson J."/>
            <person name="Mondo S."/>
            <person name="Nolan M."/>
            <person name="Ohm R."/>
            <person name="Pangilinan J."/>
            <person name="Park H.-J."/>
            <person name="Ramirez L."/>
            <person name="Alfaro M."/>
            <person name="Sun H."/>
            <person name="Tritt A."/>
            <person name="Yoshinaga Y."/>
            <person name="Zwiers L.-H."/>
            <person name="Turgeon B."/>
            <person name="Goodwin S."/>
            <person name="Spatafora J."/>
            <person name="Crous P."/>
            <person name="Grigoriev I."/>
        </authorList>
    </citation>
    <scope>NUCLEOTIDE SEQUENCE</scope>
    <source>
        <strain evidence="2">CBS 116435</strain>
    </source>
</reference>
<feature type="domain" description="BTB" evidence="1">
    <location>
        <begin position="9"/>
        <end position="80"/>
    </location>
</feature>
<dbReference type="OrthoDB" id="6359816at2759"/>
<dbReference type="Gene3D" id="3.30.710.10">
    <property type="entry name" value="Potassium Channel Kv1.1, Chain A"/>
    <property type="match status" value="1"/>
</dbReference>
<accession>A0A9P4Q1L3</accession>
<comment type="caution">
    <text evidence="2">The sequence shown here is derived from an EMBL/GenBank/DDBJ whole genome shotgun (WGS) entry which is preliminary data.</text>
</comment>
<keyword evidence="3" id="KW-1185">Reference proteome</keyword>
<evidence type="ECO:0000259" key="1">
    <source>
        <dbReference type="PROSITE" id="PS50097"/>
    </source>
</evidence>
<feature type="non-terminal residue" evidence="2">
    <location>
        <position position="1"/>
    </location>
</feature>
<dbReference type="InterPro" id="IPR011333">
    <property type="entry name" value="SKP1/BTB/POZ_sf"/>
</dbReference>
<proteinExistence type="predicted"/>
<dbReference type="EMBL" id="MU003878">
    <property type="protein sequence ID" value="KAF2716377.1"/>
    <property type="molecule type" value="Genomic_DNA"/>
</dbReference>
<name>A0A9P4Q1L3_9PEZI</name>
<dbReference type="InterPro" id="IPR000210">
    <property type="entry name" value="BTB/POZ_dom"/>
</dbReference>
<dbReference type="CDD" id="cd18186">
    <property type="entry name" value="BTB_POZ_ZBTB_KLHL-like"/>
    <property type="match status" value="1"/>
</dbReference>
<dbReference type="PROSITE" id="PS50097">
    <property type="entry name" value="BTB"/>
    <property type="match status" value="1"/>
</dbReference>
<dbReference type="SMART" id="SM00225">
    <property type="entry name" value="BTB"/>
    <property type="match status" value="1"/>
</dbReference>
<dbReference type="AlphaFoldDB" id="A0A9P4Q1L3"/>
<dbReference type="PANTHER" id="PTHR47843:SF5">
    <property type="entry name" value="BTB_POZ DOMAIN PROTEIN"/>
    <property type="match status" value="1"/>
</dbReference>
<protein>
    <recommendedName>
        <fullName evidence="1">BTB domain-containing protein</fullName>
    </recommendedName>
</protein>
<gene>
    <name evidence="2" type="ORF">K431DRAFT_235471</name>
</gene>
<organism evidence="2 3">
    <name type="scientific">Polychaeton citri CBS 116435</name>
    <dbReference type="NCBI Taxonomy" id="1314669"/>
    <lineage>
        <taxon>Eukaryota</taxon>
        <taxon>Fungi</taxon>
        <taxon>Dikarya</taxon>
        <taxon>Ascomycota</taxon>
        <taxon>Pezizomycotina</taxon>
        <taxon>Dothideomycetes</taxon>
        <taxon>Dothideomycetidae</taxon>
        <taxon>Capnodiales</taxon>
        <taxon>Capnodiaceae</taxon>
        <taxon>Polychaeton</taxon>
    </lineage>
</organism>
<evidence type="ECO:0000313" key="3">
    <source>
        <dbReference type="Proteomes" id="UP000799441"/>
    </source>
</evidence>
<dbReference type="PANTHER" id="PTHR47843">
    <property type="entry name" value="BTB DOMAIN-CONTAINING PROTEIN-RELATED"/>
    <property type="match status" value="1"/>
</dbReference>
<dbReference type="Pfam" id="PF00651">
    <property type="entry name" value="BTB"/>
    <property type="match status" value="1"/>
</dbReference>
<dbReference type="Proteomes" id="UP000799441">
    <property type="component" value="Unassembled WGS sequence"/>
</dbReference>
<dbReference type="SUPFAM" id="SSF54695">
    <property type="entry name" value="POZ domain"/>
    <property type="match status" value="1"/>
</dbReference>
<evidence type="ECO:0000313" key="2">
    <source>
        <dbReference type="EMBL" id="KAF2716377.1"/>
    </source>
</evidence>